<keyword evidence="3" id="KW-1185">Reference proteome</keyword>
<evidence type="ECO:0000313" key="3">
    <source>
        <dbReference type="Proteomes" id="UP001162802"/>
    </source>
</evidence>
<dbReference type="Proteomes" id="UP001162802">
    <property type="component" value="Unassembled WGS sequence"/>
</dbReference>
<dbReference type="EMBL" id="JALHAT010000046">
    <property type="protein sequence ID" value="MCJ1962573.1"/>
    <property type="molecule type" value="Genomic_DNA"/>
</dbReference>
<comment type="caution">
    <text evidence="2">The sequence shown here is derived from an EMBL/GenBank/DDBJ whole genome shotgun (WGS) entry which is preliminary data.</text>
</comment>
<proteinExistence type="predicted"/>
<accession>A0ABT0AHC2</accession>
<gene>
    <name evidence="2" type="ORF">MTR65_17920</name>
</gene>
<dbReference type="RefSeq" id="WP_243802622.1">
    <property type="nucleotide sequence ID" value="NZ_JALHAT010000046.1"/>
</dbReference>
<keyword evidence="1" id="KW-0472">Membrane</keyword>
<reference evidence="2" key="1">
    <citation type="submission" date="2022-03" db="EMBL/GenBank/DDBJ databases">
        <title>Identification of a novel bacterium isolated from mangrove sediments.</title>
        <authorList>
            <person name="Pan X."/>
        </authorList>
    </citation>
    <scope>NUCLEOTIDE SEQUENCE</scope>
    <source>
        <strain evidence="2">B2637</strain>
    </source>
</reference>
<feature type="transmembrane region" description="Helical" evidence="1">
    <location>
        <begin position="14"/>
        <end position="32"/>
    </location>
</feature>
<protein>
    <submittedName>
        <fullName evidence="2">Uncharacterized protein</fullName>
    </submittedName>
</protein>
<evidence type="ECO:0000256" key="1">
    <source>
        <dbReference type="SAM" id="Phobius"/>
    </source>
</evidence>
<evidence type="ECO:0000313" key="2">
    <source>
        <dbReference type="EMBL" id="MCJ1962573.1"/>
    </source>
</evidence>
<sequence>MAGFQPSSSYVEGMEKSLCIAILPLALIAYFVQGKIAPIKLIASGGLAIMISLGAAFAGTVMPVTRALSDATTEMLVIGIGAIGVFGVMLAVPALSNIIFRRRRGS</sequence>
<feature type="transmembrane region" description="Helical" evidence="1">
    <location>
        <begin position="41"/>
        <end position="64"/>
    </location>
</feature>
<organism evidence="2 3">
    <name type="scientific">Novosphingobium mangrovi</name>
    <name type="common">ex Hu et al. 2023</name>
    <dbReference type="NCBI Taxonomy" id="2930094"/>
    <lineage>
        <taxon>Bacteria</taxon>
        <taxon>Pseudomonadati</taxon>
        <taxon>Pseudomonadota</taxon>
        <taxon>Alphaproteobacteria</taxon>
        <taxon>Sphingomonadales</taxon>
        <taxon>Sphingomonadaceae</taxon>
        <taxon>Novosphingobium</taxon>
    </lineage>
</organism>
<name>A0ABT0AHC2_9SPHN</name>
<keyword evidence="1" id="KW-1133">Transmembrane helix</keyword>
<keyword evidence="1" id="KW-0812">Transmembrane</keyword>
<feature type="transmembrane region" description="Helical" evidence="1">
    <location>
        <begin position="76"/>
        <end position="100"/>
    </location>
</feature>